<feature type="binding site" evidence="7">
    <location>
        <position position="11"/>
    </location>
    <ligand>
        <name>Mg(2+)</name>
        <dbReference type="ChEBI" id="CHEBI:18420"/>
    </ligand>
</feature>
<dbReference type="Gene3D" id="3.40.50.1000">
    <property type="entry name" value="HAD superfamily/HAD-like"/>
    <property type="match status" value="1"/>
</dbReference>
<evidence type="ECO:0000313" key="8">
    <source>
        <dbReference type="EMBL" id="EFJ22074.1"/>
    </source>
</evidence>
<dbReference type="SUPFAM" id="SSF56784">
    <property type="entry name" value="HAD-like"/>
    <property type="match status" value="1"/>
</dbReference>
<feature type="binding site" evidence="7">
    <location>
        <position position="175"/>
    </location>
    <ligand>
        <name>Mg(2+)</name>
        <dbReference type="ChEBI" id="CHEBI:18420"/>
    </ligand>
</feature>
<dbReference type="EMBL" id="GL377597">
    <property type="protein sequence ID" value="EFJ22074.1"/>
    <property type="molecule type" value="Genomic_DNA"/>
</dbReference>
<keyword evidence="4 7" id="KW-0460">Magnesium</keyword>
<dbReference type="STRING" id="88036.D8S0L4"/>
<dbReference type="InterPro" id="IPR016965">
    <property type="entry name" value="Pase_PHOSPHO-typ"/>
</dbReference>
<dbReference type="InterPro" id="IPR023214">
    <property type="entry name" value="HAD_sf"/>
</dbReference>
<name>D8S0L4_SELML</name>
<dbReference type="GO" id="GO:0046872">
    <property type="term" value="F:metal ion binding"/>
    <property type="evidence" value="ECO:0007669"/>
    <property type="project" value="UniProtKB-KW"/>
</dbReference>
<evidence type="ECO:0000256" key="7">
    <source>
        <dbReference type="PIRSR" id="PIRSR031051-3"/>
    </source>
</evidence>
<sequence length="237" mass="26738">MASSIVVFDFDWSLINCNSDTFVVEQMGASDLMRSLRRSLPWTDLMDTMMVEIMSRGRTLAEIEASLRTIPLDSSMSRAIRAVAAAGYELQIISDANTLFIQTILDNFNLTRFFSEIHTNPASLDDHGLLRVRPYQSSEVPHGCLICPPNMCKGLILDRILSSKPAENRVVYIGDGRGDICPSLRLKVNDHLLARVEFPLAKHIENNREIFKANLHLWSSPKDIENHLLDILDLRAT</sequence>
<dbReference type="NCBIfam" id="TIGR01489">
    <property type="entry name" value="DKMTPPase-SF"/>
    <property type="match status" value="1"/>
</dbReference>
<dbReference type="eggNOG" id="KOG3120">
    <property type="taxonomic scope" value="Eukaryota"/>
</dbReference>
<comment type="cofactor">
    <cofactor evidence="1 7">
        <name>Mg(2+)</name>
        <dbReference type="ChEBI" id="CHEBI:18420"/>
    </cofactor>
</comment>
<dbReference type="PIRSF" id="PIRSF031051">
    <property type="entry name" value="PyrdxlP_Pase_PHOSPHO2"/>
    <property type="match status" value="1"/>
</dbReference>
<dbReference type="PANTHER" id="PTHR20889">
    <property type="entry name" value="PHOSPHATASE, ORPHAN 1, 2"/>
    <property type="match status" value="1"/>
</dbReference>
<dbReference type="InterPro" id="IPR036412">
    <property type="entry name" value="HAD-like_sf"/>
</dbReference>
<dbReference type="OrthoDB" id="10267182at2759"/>
<keyword evidence="3" id="KW-0378">Hydrolase</keyword>
<keyword evidence="9" id="KW-1185">Reference proteome</keyword>
<dbReference type="KEGG" id="smo:SELMODRAFT_105861"/>
<dbReference type="AlphaFoldDB" id="D8S0L4"/>
<dbReference type="Pfam" id="PF06888">
    <property type="entry name" value="Put_Phosphatase"/>
    <property type="match status" value="1"/>
</dbReference>
<dbReference type="HOGENOM" id="CLU_068983_1_1_1"/>
<dbReference type="FunCoup" id="D8S0L4">
    <property type="interactions" value="2176"/>
</dbReference>
<organism evidence="9">
    <name type="scientific">Selaginella moellendorffii</name>
    <name type="common">Spikemoss</name>
    <dbReference type="NCBI Taxonomy" id="88036"/>
    <lineage>
        <taxon>Eukaryota</taxon>
        <taxon>Viridiplantae</taxon>
        <taxon>Streptophyta</taxon>
        <taxon>Embryophyta</taxon>
        <taxon>Tracheophyta</taxon>
        <taxon>Lycopodiopsida</taxon>
        <taxon>Selaginellales</taxon>
        <taxon>Selaginellaceae</taxon>
        <taxon>Selaginella</taxon>
    </lineage>
</organism>
<accession>D8S0L4</accession>
<evidence type="ECO:0000256" key="2">
    <source>
        <dbReference type="ARBA" id="ARBA00022723"/>
    </source>
</evidence>
<evidence type="ECO:0000256" key="4">
    <source>
        <dbReference type="ARBA" id="ARBA00022842"/>
    </source>
</evidence>
<evidence type="ECO:0000256" key="3">
    <source>
        <dbReference type="ARBA" id="ARBA00022801"/>
    </source>
</evidence>
<feature type="binding site" evidence="6">
    <location>
        <position position="95"/>
    </location>
    <ligand>
        <name>substrate</name>
    </ligand>
</feature>
<dbReference type="PANTHER" id="PTHR20889:SF12">
    <property type="entry name" value="LP01149P"/>
    <property type="match status" value="1"/>
</dbReference>
<protein>
    <submittedName>
        <fullName evidence="8">Uncharacterized protein</fullName>
    </submittedName>
</protein>
<evidence type="ECO:0000256" key="1">
    <source>
        <dbReference type="ARBA" id="ARBA00001946"/>
    </source>
</evidence>
<dbReference type="GO" id="GO:0016791">
    <property type="term" value="F:phosphatase activity"/>
    <property type="evidence" value="ECO:0000318"/>
    <property type="project" value="GO_Central"/>
</dbReference>
<dbReference type="InterPro" id="IPR006384">
    <property type="entry name" value="HAD_hydro_PyrdxlP_Pase-like"/>
</dbReference>
<evidence type="ECO:0000256" key="5">
    <source>
        <dbReference type="PIRSR" id="PIRSR031051-1"/>
    </source>
</evidence>
<evidence type="ECO:0000256" key="6">
    <source>
        <dbReference type="PIRSR" id="PIRSR031051-2"/>
    </source>
</evidence>
<dbReference type="NCBIfam" id="TIGR01488">
    <property type="entry name" value="HAD-SF-IB"/>
    <property type="match status" value="1"/>
</dbReference>
<feature type="active site" description="Nucleophile" evidence="5">
    <location>
        <position position="9"/>
    </location>
</feature>
<feature type="binding site" evidence="6">
    <location>
        <position position="20"/>
    </location>
    <ligand>
        <name>substrate</name>
    </ligand>
</feature>
<dbReference type="InParanoid" id="D8S0L4"/>
<reference evidence="8 9" key="1">
    <citation type="journal article" date="2011" name="Science">
        <title>The Selaginella genome identifies genetic changes associated with the evolution of vascular plants.</title>
        <authorList>
            <person name="Banks J.A."/>
            <person name="Nishiyama T."/>
            <person name="Hasebe M."/>
            <person name="Bowman J.L."/>
            <person name="Gribskov M."/>
            <person name="dePamphilis C."/>
            <person name="Albert V.A."/>
            <person name="Aono N."/>
            <person name="Aoyama T."/>
            <person name="Ambrose B.A."/>
            <person name="Ashton N.W."/>
            <person name="Axtell M.J."/>
            <person name="Barker E."/>
            <person name="Barker M.S."/>
            <person name="Bennetzen J.L."/>
            <person name="Bonawitz N.D."/>
            <person name="Chapple C."/>
            <person name="Cheng C."/>
            <person name="Correa L.G."/>
            <person name="Dacre M."/>
            <person name="DeBarry J."/>
            <person name="Dreyer I."/>
            <person name="Elias M."/>
            <person name="Engstrom E.M."/>
            <person name="Estelle M."/>
            <person name="Feng L."/>
            <person name="Finet C."/>
            <person name="Floyd S.K."/>
            <person name="Frommer W.B."/>
            <person name="Fujita T."/>
            <person name="Gramzow L."/>
            <person name="Gutensohn M."/>
            <person name="Harholt J."/>
            <person name="Hattori M."/>
            <person name="Heyl A."/>
            <person name="Hirai T."/>
            <person name="Hiwatashi Y."/>
            <person name="Ishikawa M."/>
            <person name="Iwata M."/>
            <person name="Karol K.G."/>
            <person name="Koehler B."/>
            <person name="Kolukisaoglu U."/>
            <person name="Kubo M."/>
            <person name="Kurata T."/>
            <person name="Lalonde S."/>
            <person name="Li K."/>
            <person name="Li Y."/>
            <person name="Litt A."/>
            <person name="Lyons E."/>
            <person name="Manning G."/>
            <person name="Maruyama T."/>
            <person name="Michael T.P."/>
            <person name="Mikami K."/>
            <person name="Miyazaki S."/>
            <person name="Morinaga S."/>
            <person name="Murata T."/>
            <person name="Mueller-Roeber B."/>
            <person name="Nelson D.R."/>
            <person name="Obara M."/>
            <person name="Oguri Y."/>
            <person name="Olmstead R.G."/>
            <person name="Onodera N."/>
            <person name="Petersen B.L."/>
            <person name="Pils B."/>
            <person name="Prigge M."/>
            <person name="Rensing S.A."/>
            <person name="Riano-Pachon D.M."/>
            <person name="Roberts A.W."/>
            <person name="Sato Y."/>
            <person name="Scheller H.V."/>
            <person name="Schulz B."/>
            <person name="Schulz C."/>
            <person name="Shakirov E.V."/>
            <person name="Shibagaki N."/>
            <person name="Shinohara N."/>
            <person name="Shippen D.E."/>
            <person name="Soerensen I."/>
            <person name="Sotooka R."/>
            <person name="Sugimoto N."/>
            <person name="Sugita M."/>
            <person name="Sumikawa N."/>
            <person name="Tanurdzic M."/>
            <person name="Theissen G."/>
            <person name="Ulvskov P."/>
            <person name="Wakazuki S."/>
            <person name="Weng J.K."/>
            <person name="Willats W.W."/>
            <person name="Wipf D."/>
            <person name="Wolf P.G."/>
            <person name="Yang L."/>
            <person name="Zimmer A.D."/>
            <person name="Zhu Q."/>
            <person name="Mitros T."/>
            <person name="Hellsten U."/>
            <person name="Loque D."/>
            <person name="Otillar R."/>
            <person name="Salamov A."/>
            <person name="Schmutz J."/>
            <person name="Shapiro H."/>
            <person name="Lindquist E."/>
            <person name="Lucas S."/>
            <person name="Rokhsar D."/>
            <person name="Grigoriev I.V."/>
        </authorList>
    </citation>
    <scope>NUCLEOTIDE SEQUENCE [LARGE SCALE GENOMIC DNA]</scope>
</reference>
<dbReference type="Proteomes" id="UP000001514">
    <property type="component" value="Unassembled WGS sequence"/>
</dbReference>
<keyword evidence="2 7" id="KW-0479">Metal-binding</keyword>
<feature type="active site" description="Proton donor" evidence="5">
    <location>
        <position position="11"/>
    </location>
</feature>
<evidence type="ECO:0000313" key="9">
    <source>
        <dbReference type="Proteomes" id="UP000001514"/>
    </source>
</evidence>
<feature type="binding site" evidence="7">
    <location>
        <position position="9"/>
    </location>
    <ligand>
        <name>Mg(2+)</name>
        <dbReference type="ChEBI" id="CHEBI:18420"/>
    </ligand>
</feature>
<gene>
    <name evidence="8" type="ORF">SELMODRAFT_105861</name>
</gene>
<dbReference type="Gramene" id="EFJ22074">
    <property type="protein sequence ID" value="EFJ22074"/>
    <property type="gene ID" value="SELMODRAFT_105861"/>
</dbReference>
<dbReference type="OMA" id="FHSHECQ"/>
<proteinExistence type="predicted"/>